<dbReference type="EMBL" id="CP045835">
    <property type="protein sequence ID" value="QGG53214.1"/>
    <property type="molecule type" value="Genomic_DNA"/>
</dbReference>
<proteinExistence type="predicted"/>
<dbReference type="Proteomes" id="UP001178322">
    <property type="component" value="Chromosome"/>
</dbReference>
<dbReference type="EMBL" id="CP126101">
    <property type="protein sequence ID" value="WHY51050.1"/>
    <property type="molecule type" value="Genomic_DNA"/>
</dbReference>
<sequence>MNNQNDAKYTVAGTDINDVKRKNAEAGLSYNEVKKLLAQNGGHGTEMYSDTDVTEVKQQIQGKNQ</sequence>
<reference evidence="1 3" key="1">
    <citation type="submission" date="2019-11" db="EMBL/GenBank/DDBJ databases">
        <title>Whole Genome Sequencing and Comparative Genomic Analyses of Lysinibacillus pakistanensis LZH-9, a Halotolerant Strain with Excellent COD Removal Capability.</title>
        <authorList>
            <person name="Zhou H."/>
        </authorList>
    </citation>
    <scope>NUCLEOTIDE SEQUENCE [LARGE SCALE GENOMIC DNA]</scope>
    <source>
        <strain evidence="1 3">LZH-9</strain>
    </source>
</reference>
<keyword evidence="3" id="KW-1185">Reference proteome</keyword>
<accession>A0AAX3WT78</accession>
<evidence type="ECO:0000313" key="2">
    <source>
        <dbReference type="EMBL" id="WHY51050.1"/>
    </source>
</evidence>
<dbReference type="Proteomes" id="UP000373269">
    <property type="component" value="Chromosome"/>
</dbReference>
<organism evidence="2 4">
    <name type="scientific">Lysinibacillus pakistanensis</name>
    <dbReference type="NCBI Taxonomy" id="759811"/>
    <lineage>
        <taxon>Bacteria</taxon>
        <taxon>Bacillati</taxon>
        <taxon>Bacillota</taxon>
        <taxon>Bacilli</taxon>
        <taxon>Bacillales</taxon>
        <taxon>Bacillaceae</taxon>
        <taxon>Lysinibacillus</taxon>
    </lineage>
</organism>
<reference evidence="2" key="2">
    <citation type="submission" date="2023-05" db="EMBL/GenBank/DDBJ databases">
        <title>Comparative genomics of Bacillaceae isolates and their secondary metabolite potential.</title>
        <authorList>
            <person name="Song L."/>
            <person name="Nielsen L.J."/>
            <person name="Mohite O."/>
            <person name="Xu X."/>
            <person name="Weber T."/>
            <person name="Kovacs A.T."/>
        </authorList>
    </citation>
    <scope>NUCLEOTIDE SEQUENCE</scope>
    <source>
        <strain evidence="2">LY1</strain>
    </source>
</reference>
<evidence type="ECO:0000313" key="1">
    <source>
        <dbReference type="EMBL" id="QGG53214.1"/>
    </source>
</evidence>
<name>A0AAX3WT78_9BACI</name>
<protein>
    <submittedName>
        <fullName evidence="2">Gamma-type small acid-soluble spore protein</fullName>
    </submittedName>
</protein>
<dbReference type="RefSeq" id="WP_283869656.1">
    <property type="nucleotide sequence ID" value="NZ_CP045835.1"/>
</dbReference>
<gene>
    <name evidence="1" type="ORF">GDS87_21000</name>
    <name evidence="2" type="ORF">QNH24_22680</name>
</gene>
<evidence type="ECO:0000313" key="3">
    <source>
        <dbReference type="Proteomes" id="UP000373269"/>
    </source>
</evidence>
<dbReference type="AlphaFoldDB" id="A0AAX3WT78"/>
<evidence type="ECO:0000313" key="4">
    <source>
        <dbReference type="Proteomes" id="UP001178322"/>
    </source>
</evidence>